<accession>A0A8X6NMS1</accession>
<name>A0A8X6NMS1_NEPPI</name>
<gene>
    <name evidence="1" type="ORF">NPIL_680391</name>
</gene>
<reference evidence="1" key="1">
    <citation type="submission" date="2020-08" db="EMBL/GenBank/DDBJ databases">
        <title>Multicomponent nature underlies the extraordinary mechanical properties of spider dragline silk.</title>
        <authorList>
            <person name="Kono N."/>
            <person name="Nakamura H."/>
            <person name="Mori M."/>
            <person name="Yoshida Y."/>
            <person name="Ohtoshi R."/>
            <person name="Malay A.D."/>
            <person name="Moran D.A.P."/>
            <person name="Tomita M."/>
            <person name="Numata K."/>
            <person name="Arakawa K."/>
        </authorList>
    </citation>
    <scope>NUCLEOTIDE SEQUENCE</scope>
</reference>
<comment type="caution">
    <text evidence="1">The sequence shown here is derived from an EMBL/GenBank/DDBJ whole genome shotgun (WGS) entry which is preliminary data.</text>
</comment>
<dbReference type="AlphaFoldDB" id="A0A8X6NMS1"/>
<sequence>MYIHFSSQHCSSDFFGSIVLDDIPQPFSFTARLGVPIILWMCQDSLSDAMGWTSNASETTFHHPQDNSTDVFKLAHVFAEQSLRNLLHLLPLIS</sequence>
<protein>
    <submittedName>
        <fullName evidence="1">Uncharacterized protein</fullName>
    </submittedName>
</protein>
<organism evidence="1 2">
    <name type="scientific">Nephila pilipes</name>
    <name type="common">Giant wood spider</name>
    <name type="synonym">Nephila maculata</name>
    <dbReference type="NCBI Taxonomy" id="299642"/>
    <lineage>
        <taxon>Eukaryota</taxon>
        <taxon>Metazoa</taxon>
        <taxon>Ecdysozoa</taxon>
        <taxon>Arthropoda</taxon>
        <taxon>Chelicerata</taxon>
        <taxon>Arachnida</taxon>
        <taxon>Araneae</taxon>
        <taxon>Araneomorphae</taxon>
        <taxon>Entelegynae</taxon>
        <taxon>Araneoidea</taxon>
        <taxon>Nephilidae</taxon>
        <taxon>Nephila</taxon>
    </lineage>
</organism>
<dbReference type="EMBL" id="BMAW01105812">
    <property type="protein sequence ID" value="GFT21061.1"/>
    <property type="molecule type" value="Genomic_DNA"/>
</dbReference>
<evidence type="ECO:0000313" key="2">
    <source>
        <dbReference type="Proteomes" id="UP000887013"/>
    </source>
</evidence>
<keyword evidence="2" id="KW-1185">Reference proteome</keyword>
<evidence type="ECO:0000313" key="1">
    <source>
        <dbReference type="EMBL" id="GFT21061.1"/>
    </source>
</evidence>
<dbReference type="Proteomes" id="UP000887013">
    <property type="component" value="Unassembled WGS sequence"/>
</dbReference>
<proteinExistence type="predicted"/>